<feature type="domain" description="FBD" evidence="2">
    <location>
        <begin position="417"/>
        <end position="505"/>
    </location>
</feature>
<sequence length="989" mass="111473">MDSNLPETSSKNRKIFEGEEISNEAQDGISQLPDNILCHILSLLPTKFAAQTGILSKRWKELWLSVPVIEFQMHLWANYEGNMKAFDRFAKTKIESFTNFLNRLLAVRDTSGIKKFRLVCDHAVDSRCLDNWLSALHNVQELDLQIWVLGEFQWSPFPDNSLEILKLGCGLLLNFPSTVSFPHLKILHLHSTTYAGNASVEKLLSSCPVLEDLQISRTNQDNVTNFVIAVPSLKRLALDFSTNEGELYNEDDYENAVEHKLIITAPNLEYLSLVDYMSDSIQVSSMASVTESRIAVCKILEIDSRTAEQISNYGSNVCGIFRSIPNVKRLSIGEFTMESTSESLDRRLPVFQSLVHLEINLDGVNGAMLLPELLEISPKLESLSLPQGITSPGLMGFNPQENQGISYSWKPPQNVPECLLFSLKNVEIRRITGRVEEEVKLLKYFLENALVLEKITICYEEFEVSGGPMDTTNYPAARRLDDRVSFIDKLMNCAKGSAACQLDVQMPELFFCCTTMAPVTNSASIATSSSKRRKYLEAGKTVESEDRISYLPPEVLCRILSLLPTKYAVGTSVLSTRWKYLWVSVSSYDFDDELLFLPAKHSGEDKCHFLNFVDRVLILQKAPSVKKFRLKCSQEYDTSRINMWISFAIMHDVEELDIRVLMKDSLALPRSFFDCKTLVVLKLSSNLNIGSSLPICFPNLKTLDLCSLDCLDDSLMKKIIAGCPILEELRIKRSALDKIQNLCVQSSSLRRLMLYCCIACPKDHKYSVVIESPCLQFLDLGDYISEDFNVNELSQLSEARLSVAQIYKQSIPSDDYGENLIGNLLCKISNVRRLKLSHHINKSVACALEAGSCLCTYPNLTCLEVELEGSWQFVFDLLESSPNLEVLVCTKVRRCTQIGKGPQVPHCCIWKPPDSIPSCISSRLGKIRLAGFDGCQVEMRLVQYILKSAKFLQELKITSHKLDLKLQSSILKELLLFPRGSVSCQIEFS</sequence>
<dbReference type="InterPro" id="IPR050232">
    <property type="entry name" value="FBL13/AtMIF1-like"/>
</dbReference>
<dbReference type="InterPro" id="IPR053781">
    <property type="entry name" value="F-box_AtFBL13-like"/>
</dbReference>
<dbReference type="InterPro" id="IPR036047">
    <property type="entry name" value="F-box-like_dom_sf"/>
</dbReference>
<dbReference type="Proteomes" id="UP001652660">
    <property type="component" value="Chromosome 5c"/>
</dbReference>
<evidence type="ECO:0000259" key="2">
    <source>
        <dbReference type="SMART" id="SM00579"/>
    </source>
</evidence>
<keyword evidence="3" id="KW-1185">Reference proteome</keyword>
<dbReference type="RefSeq" id="XP_071906250.1">
    <property type="nucleotide sequence ID" value="XM_072050149.1"/>
</dbReference>
<organism evidence="3 4">
    <name type="scientific">Coffea arabica</name>
    <name type="common">Arabian coffee</name>
    <dbReference type="NCBI Taxonomy" id="13443"/>
    <lineage>
        <taxon>Eukaryota</taxon>
        <taxon>Viridiplantae</taxon>
        <taxon>Streptophyta</taxon>
        <taxon>Embryophyta</taxon>
        <taxon>Tracheophyta</taxon>
        <taxon>Spermatophyta</taxon>
        <taxon>Magnoliopsida</taxon>
        <taxon>eudicotyledons</taxon>
        <taxon>Gunneridae</taxon>
        <taxon>Pentapetalae</taxon>
        <taxon>asterids</taxon>
        <taxon>lamiids</taxon>
        <taxon>Gentianales</taxon>
        <taxon>Rubiaceae</taxon>
        <taxon>Ixoroideae</taxon>
        <taxon>Gardenieae complex</taxon>
        <taxon>Bertiereae - Coffeeae clade</taxon>
        <taxon>Coffeeae</taxon>
        <taxon>Coffea</taxon>
    </lineage>
</organism>
<dbReference type="PANTHER" id="PTHR31900:SF34">
    <property type="entry name" value="EMB|CAB62440.1-RELATED"/>
    <property type="match status" value="1"/>
</dbReference>
<dbReference type="SUPFAM" id="SSF81383">
    <property type="entry name" value="F-box domain"/>
    <property type="match status" value="2"/>
</dbReference>
<reference evidence="4" key="1">
    <citation type="submission" date="2025-08" db="UniProtKB">
        <authorList>
            <consortium name="RefSeq"/>
        </authorList>
    </citation>
    <scope>IDENTIFICATION</scope>
    <source>
        <tissue evidence="4">Leaves</tissue>
    </source>
</reference>
<evidence type="ECO:0000313" key="4">
    <source>
        <dbReference type="RefSeq" id="XP_071906250.1"/>
    </source>
</evidence>
<gene>
    <name evidence="4" type="primary">LOC113689616</name>
</gene>
<evidence type="ECO:0000259" key="1">
    <source>
        <dbReference type="SMART" id="SM00256"/>
    </source>
</evidence>
<dbReference type="CDD" id="cd22160">
    <property type="entry name" value="F-box_AtFBL13-like"/>
    <property type="match status" value="2"/>
</dbReference>
<dbReference type="Gene3D" id="3.80.10.10">
    <property type="entry name" value="Ribonuclease Inhibitor"/>
    <property type="match status" value="2"/>
</dbReference>
<dbReference type="Gene3D" id="1.20.1280.50">
    <property type="match status" value="1"/>
</dbReference>
<dbReference type="Pfam" id="PF00646">
    <property type="entry name" value="F-box"/>
    <property type="match status" value="2"/>
</dbReference>
<feature type="domain" description="F-box" evidence="1">
    <location>
        <begin position="32"/>
        <end position="71"/>
    </location>
</feature>
<dbReference type="InterPro" id="IPR001810">
    <property type="entry name" value="F-box_dom"/>
</dbReference>
<dbReference type="PANTHER" id="PTHR31900">
    <property type="entry name" value="F-BOX/RNI SUPERFAMILY PROTEIN-RELATED"/>
    <property type="match status" value="1"/>
</dbReference>
<protein>
    <recommendedName>
        <fullName evidence="5">F-box domain-containing protein</fullName>
    </recommendedName>
</protein>
<dbReference type="Pfam" id="PF24758">
    <property type="entry name" value="LRR_At5g56370"/>
    <property type="match status" value="2"/>
</dbReference>
<evidence type="ECO:0000313" key="3">
    <source>
        <dbReference type="Proteomes" id="UP001652660"/>
    </source>
</evidence>
<dbReference type="InterPro" id="IPR055411">
    <property type="entry name" value="LRR_FXL15/At3g58940/PEG3-like"/>
</dbReference>
<proteinExistence type="predicted"/>
<feature type="domain" description="FBD" evidence="2">
    <location>
        <begin position="918"/>
        <end position="989"/>
    </location>
</feature>
<dbReference type="InterPro" id="IPR032675">
    <property type="entry name" value="LRR_dom_sf"/>
</dbReference>
<dbReference type="SMART" id="SM00579">
    <property type="entry name" value="FBD"/>
    <property type="match status" value="2"/>
</dbReference>
<accession>A0ABM4UG60</accession>
<dbReference type="SUPFAM" id="SSF52047">
    <property type="entry name" value="RNI-like"/>
    <property type="match status" value="2"/>
</dbReference>
<dbReference type="InterPro" id="IPR006566">
    <property type="entry name" value="FBD"/>
</dbReference>
<evidence type="ECO:0008006" key="5">
    <source>
        <dbReference type="Google" id="ProtNLM"/>
    </source>
</evidence>
<dbReference type="GeneID" id="113689616"/>
<name>A0ABM4UG60_COFAR</name>
<dbReference type="SMART" id="SM00256">
    <property type="entry name" value="FBOX"/>
    <property type="match status" value="2"/>
</dbReference>
<feature type="domain" description="F-box" evidence="1">
    <location>
        <begin position="551"/>
        <end position="591"/>
    </location>
</feature>
<dbReference type="Pfam" id="PF08387">
    <property type="entry name" value="FBD"/>
    <property type="match status" value="2"/>
</dbReference>